<dbReference type="InterPro" id="IPR027417">
    <property type="entry name" value="P-loop_NTPase"/>
</dbReference>
<keyword evidence="3" id="KW-0813">Transport</keyword>
<dbReference type="Pfam" id="PF00005">
    <property type="entry name" value="ABC_tran"/>
    <property type="match status" value="1"/>
</dbReference>
<reference evidence="12" key="1">
    <citation type="submission" date="2021-03" db="EMBL/GenBank/DDBJ databases">
        <title>Roseibium sp. CAU 1637 isolated from Incheon.</title>
        <authorList>
            <person name="Kim W."/>
        </authorList>
    </citation>
    <scope>NUCLEOTIDE SEQUENCE</scope>
    <source>
        <strain evidence="12">CAU 1637</strain>
    </source>
</reference>
<evidence type="ECO:0000256" key="1">
    <source>
        <dbReference type="ARBA" id="ARBA00004202"/>
    </source>
</evidence>
<evidence type="ECO:0000313" key="13">
    <source>
        <dbReference type="Proteomes" id="UP000664779"/>
    </source>
</evidence>
<dbReference type="GO" id="GO:0005524">
    <property type="term" value="F:ATP binding"/>
    <property type="evidence" value="ECO:0007669"/>
    <property type="project" value="UniProtKB-KW"/>
</dbReference>
<dbReference type="InterPro" id="IPR017871">
    <property type="entry name" value="ABC_transporter-like_CS"/>
</dbReference>
<evidence type="ECO:0000256" key="10">
    <source>
        <dbReference type="ARBA" id="ARBA00023136"/>
    </source>
</evidence>
<accession>A0A939EMR2</accession>
<keyword evidence="10" id="KW-0472">Membrane</keyword>
<dbReference type="FunFam" id="3.40.50.300:FF:000134">
    <property type="entry name" value="Iron-enterobactin ABC transporter ATP-binding protein"/>
    <property type="match status" value="1"/>
</dbReference>
<evidence type="ECO:0000313" key="12">
    <source>
        <dbReference type="EMBL" id="MBO0344686.1"/>
    </source>
</evidence>
<dbReference type="PROSITE" id="PS00211">
    <property type="entry name" value="ABC_TRANSPORTER_1"/>
    <property type="match status" value="1"/>
</dbReference>
<sequence length="271" mass="29311">MTSANGNAAGQPKDTPLFHLQGIRFQRQGRDIIPPLDLSLQRGKVYGLIGLNGSGKSTLLNLLARQLAPSSGSLLFEGKSLEGYGDKELARRLAYMPQFTPPADGMTVTDLVALGRFAWHGTLGRFSKSDDEMVHSALAATGLLTYASRPVDSLSGGERQRAWLAMMVAQDTGCLLLDEPTSALDIPHQVEMLQLVRRLSRERGLSAIVVLHDINMAARLADQLIALEQGRVIAAGPPEDVMREDVLARIYGLDMGIFNHPDTGAPIGFVK</sequence>
<feature type="domain" description="ABC transporter" evidence="11">
    <location>
        <begin position="18"/>
        <end position="254"/>
    </location>
</feature>
<evidence type="ECO:0000256" key="2">
    <source>
        <dbReference type="ARBA" id="ARBA00005417"/>
    </source>
</evidence>
<dbReference type="EMBL" id="JAFLNF010000002">
    <property type="protein sequence ID" value="MBO0344686.1"/>
    <property type="molecule type" value="Genomic_DNA"/>
</dbReference>
<comment type="caution">
    <text evidence="12">The sequence shown here is derived from an EMBL/GenBank/DDBJ whole genome shotgun (WGS) entry which is preliminary data.</text>
</comment>
<dbReference type="Proteomes" id="UP000664779">
    <property type="component" value="Unassembled WGS sequence"/>
</dbReference>
<comment type="subcellular location">
    <subcellularLocation>
        <location evidence="1">Cell membrane</location>
        <topology evidence="1">Peripheral membrane protein</topology>
    </subcellularLocation>
</comment>
<keyword evidence="5" id="KW-0410">Iron transport</keyword>
<keyword evidence="7 12" id="KW-0067">ATP-binding</keyword>
<dbReference type="GO" id="GO:0006826">
    <property type="term" value="P:iron ion transport"/>
    <property type="evidence" value="ECO:0007669"/>
    <property type="project" value="UniProtKB-KW"/>
</dbReference>
<dbReference type="PANTHER" id="PTHR42771">
    <property type="entry name" value="IRON(3+)-HYDROXAMATE IMPORT ATP-BINDING PROTEIN FHUC"/>
    <property type="match status" value="1"/>
</dbReference>
<comment type="similarity">
    <text evidence="2">Belongs to the ABC transporter superfamily.</text>
</comment>
<keyword evidence="6" id="KW-0547">Nucleotide-binding</keyword>
<dbReference type="RefSeq" id="WP_206938823.1">
    <property type="nucleotide sequence ID" value="NZ_JAFLNF010000002.1"/>
</dbReference>
<dbReference type="CDD" id="cd03214">
    <property type="entry name" value="ABC_Iron-Siderophores_B12_Hemin"/>
    <property type="match status" value="1"/>
</dbReference>
<name>A0A939EMR2_9HYPH</name>
<dbReference type="GO" id="GO:0016887">
    <property type="term" value="F:ATP hydrolysis activity"/>
    <property type="evidence" value="ECO:0007669"/>
    <property type="project" value="InterPro"/>
</dbReference>
<evidence type="ECO:0000256" key="3">
    <source>
        <dbReference type="ARBA" id="ARBA00022448"/>
    </source>
</evidence>
<evidence type="ECO:0000256" key="4">
    <source>
        <dbReference type="ARBA" id="ARBA00022475"/>
    </source>
</evidence>
<keyword evidence="9" id="KW-0406">Ion transport</keyword>
<dbReference type="SMART" id="SM00382">
    <property type="entry name" value="AAA"/>
    <property type="match status" value="1"/>
</dbReference>
<protein>
    <submittedName>
        <fullName evidence="12">ATP-binding cassette domain-containing protein</fullName>
    </submittedName>
</protein>
<dbReference type="PANTHER" id="PTHR42771:SF2">
    <property type="entry name" value="IRON(3+)-HYDROXAMATE IMPORT ATP-BINDING PROTEIN FHUC"/>
    <property type="match status" value="1"/>
</dbReference>
<gene>
    <name evidence="12" type="ORF">J0X15_05605</name>
</gene>
<keyword evidence="4" id="KW-1003">Cell membrane</keyword>
<dbReference type="InterPro" id="IPR003593">
    <property type="entry name" value="AAA+_ATPase"/>
</dbReference>
<evidence type="ECO:0000259" key="11">
    <source>
        <dbReference type="PROSITE" id="PS50893"/>
    </source>
</evidence>
<dbReference type="AlphaFoldDB" id="A0A939EMR2"/>
<dbReference type="InterPro" id="IPR003439">
    <property type="entry name" value="ABC_transporter-like_ATP-bd"/>
</dbReference>
<evidence type="ECO:0000256" key="8">
    <source>
        <dbReference type="ARBA" id="ARBA00023004"/>
    </source>
</evidence>
<evidence type="ECO:0000256" key="6">
    <source>
        <dbReference type="ARBA" id="ARBA00022741"/>
    </source>
</evidence>
<dbReference type="GO" id="GO:0005886">
    <property type="term" value="C:plasma membrane"/>
    <property type="evidence" value="ECO:0007669"/>
    <property type="project" value="UniProtKB-SubCell"/>
</dbReference>
<keyword evidence="13" id="KW-1185">Reference proteome</keyword>
<dbReference type="Gene3D" id="3.40.50.300">
    <property type="entry name" value="P-loop containing nucleotide triphosphate hydrolases"/>
    <property type="match status" value="1"/>
</dbReference>
<keyword evidence="8" id="KW-0408">Iron</keyword>
<dbReference type="PROSITE" id="PS50893">
    <property type="entry name" value="ABC_TRANSPORTER_2"/>
    <property type="match status" value="1"/>
</dbReference>
<dbReference type="SUPFAM" id="SSF52540">
    <property type="entry name" value="P-loop containing nucleoside triphosphate hydrolases"/>
    <property type="match status" value="1"/>
</dbReference>
<dbReference type="InterPro" id="IPR051535">
    <property type="entry name" value="Siderophore_ABC-ATPase"/>
</dbReference>
<proteinExistence type="inferred from homology"/>
<evidence type="ECO:0000256" key="9">
    <source>
        <dbReference type="ARBA" id="ARBA00023065"/>
    </source>
</evidence>
<organism evidence="12 13">
    <name type="scientific">Roseibium limicola</name>
    <dbReference type="NCBI Taxonomy" id="2816037"/>
    <lineage>
        <taxon>Bacteria</taxon>
        <taxon>Pseudomonadati</taxon>
        <taxon>Pseudomonadota</taxon>
        <taxon>Alphaproteobacteria</taxon>
        <taxon>Hyphomicrobiales</taxon>
        <taxon>Stappiaceae</taxon>
        <taxon>Roseibium</taxon>
    </lineage>
</organism>
<evidence type="ECO:0000256" key="7">
    <source>
        <dbReference type="ARBA" id="ARBA00022840"/>
    </source>
</evidence>
<evidence type="ECO:0000256" key="5">
    <source>
        <dbReference type="ARBA" id="ARBA00022496"/>
    </source>
</evidence>